<dbReference type="Gene3D" id="2.40.40.20">
    <property type="match status" value="1"/>
</dbReference>
<protein>
    <submittedName>
        <fullName evidence="6">Dimethyl sulfoxide/trimethylamine N-oxide reductase</fullName>
        <ecNumber evidence="6">1.7.2.3</ecNumber>
    </submittedName>
</protein>
<evidence type="ECO:0000313" key="6">
    <source>
        <dbReference type="EMBL" id="AKS46134.1"/>
    </source>
</evidence>
<dbReference type="PATRIC" id="fig|1458307.3.peg.1599"/>
<dbReference type="PANTHER" id="PTHR43742">
    <property type="entry name" value="TRIMETHYLAMINE-N-OXIDE REDUCTASE"/>
    <property type="match status" value="1"/>
</dbReference>
<dbReference type="GO" id="GO:0009061">
    <property type="term" value="P:anaerobic respiration"/>
    <property type="evidence" value="ECO:0007669"/>
    <property type="project" value="TreeGrafter"/>
</dbReference>
<proteinExistence type="inferred from homology"/>
<dbReference type="Gene3D" id="3.90.55.10">
    <property type="entry name" value="Dimethylsulfoxide Reductase, domain 3"/>
    <property type="match status" value="1"/>
</dbReference>
<dbReference type="Pfam" id="PF01568">
    <property type="entry name" value="Molydop_binding"/>
    <property type="match status" value="1"/>
</dbReference>
<dbReference type="GO" id="GO:0009055">
    <property type="term" value="F:electron transfer activity"/>
    <property type="evidence" value="ECO:0007669"/>
    <property type="project" value="TreeGrafter"/>
</dbReference>
<keyword evidence="3" id="KW-0500">Molybdenum</keyword>
<dbReference type="InterPro" id="IPR009010">
    <property type="entry name" value="Asp_de-COase-like_dom_sf"/>
</dbReference>
<dbReference type="STRING" id="1458307.OSB_15840"/>
<name>A0A0K0Y588_9RHOB</name>
<dbReference type="Proteomes" id="UP000067444">
    <property type="component" value="Chromosome"/>
</dbReference>
<dbReference type="InterPro" id="IPR041954">
    <property type="entry name" value="CT_DMSOR/BSOR/TMAOR"/>
</dbReference>
<dbReference type="GO" id="GO:0043546">
    <property type="term" value="F:molybdopterin cofactor binding"/>
    <property type="evidence" value="ECO:0007669"/>
    <property type="project" value="InterPro"/>
</dbReference>
<dbReference type="CDD" id="cd02793">
    <property type="entry name" value="MopB_CT_DMSOR-BSOR-TMAOR"/>
    <property type="match status" value="1"/>
</dbReference>
<dbReference type="InterPro" id="IPR006657">
    <property type="entry name" value="MoPterin_dinucl-bd_dom"/>
</dbReference>
<keyword evidence="4" id="KW-0479">Metal-binding</keyword>
<dbReference type="AlphaFoldDB" id="A0A0K0Y588"/>
<dbReference type="InterPro" id="IPR041460">
    <property type="entry name" value="Molybdopterin_N"/>
</dbReference>
<dbReference type="Pfam" id="PF18364">
    <property type="entry name" value="Molybdopterin_N"/>
    <property type="match status" value="1"/>
</dbReference>
<dbReference type="Gene3D" id="3.40.228.10">
    <property type="entry name" value="Dimethylsulfoxide Reductase, domain 2"/>
    <property type="match status" value="1"/>
</dbReference>
<evidence type="ECO:0000256" key="1">
    <source>
        <dbReference type="ARBA" id="ARBA00001942"/>
    </source>
</evidence>
<dbReference type="Pfam" id="PF00384">
    <property type="entry name" value="Molybdopterin"/>
    <property type="match status" value="1"/>
</dbReference>
<keyword evidence="7" id="KW-1185">Reference proteome</keyword>
<dbReference type="GO" id="GO:0050626">
    <property type="term" value="F:trimethylamine-N-oxide reductase (cytochrome c) activity"/>
    <property type="evidence" value="ECO:0007669"/>
    <property type="project" value="UniProtKB-EC"/>
</dbReference>
<sequence>MFPQYAWKNMTEPRHTATHWGTYKVACENGRLTSVTPFADDPDPSDLGGNMLDAIHHETRIRRPAVRESFLKDPTRSDPRARGAEPFVEIPWDEALDLAAAELKRVRGSYGNEAIFGGSYGWASAGRFHHAQSQVHRFLNGFGGYTASTDTYSYAAVSALMPHIVGPFSKLVLDEATSWDAVADHADLIVMFGGMSLKNADINAGGVGRHTLKEWLGKIRASGTDFINISPIRTDAPDVCEADWIAPHPNSDTALMLALAYVLHTEGLADRAFLERYTTGYDRFLPYLLGQVDGVPKTPDWAASLCGIPAQTITDLARRMAQGRTMITVAWALQRADHGEQPCWMAIVLAAMLGQIGLPGGGFGVGYGCANGVGNPTHAIRFPAFPQGKNPIPDPIPVARISDALLSPGQPYRFNGQDRTYPDLRLVYWTGGNPFHHQMDLGKLVRGFQQPETIIVNEVWWTATARHADIVFPATSSFERRDISMVRWDPLITHMDAAIPPQGDARDDYAIFAGLAERLGFADTFTEGRSADEWVSHIWENAQQAGETAGIALPDLADLARDGTHARPISETPCVLLADFRADPKTHPLSTPSGKIEIFSDVIAGWGDPDCPGHPVWLGSYEWRGSKAAEIYPLHLISNQPKTRLHSQMDCGATSVASKIKGREPATLNTADAAARGIKAGDVIKLFNARGSCLAGAELSDDIKLGVIQLSTGAWYDPETPGDPQAMCVHGNPNVLTRDAGTSTLGQGPTAHSTLVEVARFDEPLPPITVFSPPEFVPTEPK</sequence>
<dbReference type="EC" id="1.7.2.3" evidence="6"/>
<accession>A0A0K0Y588</accession>
<comment type="cofactor">
    <cofactor evidence="1">
        <name>Mo-bis(molybdopterin guanine dinucleotide)</name>
        <dbReference type="ChEBI" id="CHEBI:60539"/>
    </cofactor>
</comment>
<dbReference type="GO" id="GO:0030151">
    <property type="term" value="F:molybdenum ion binding"/>
    <property type="evidence" value="ECO:0007669"/>
    <property type="project" value="TreeGrafter"/>
</dbReference>
<keyword evidence="5 6" id="KW-0560">Oxidoreductase</keyword>
<reference evidence="6 7" key="1">
    <citation type="journal article" date="2015" name="Genome Announc.">
        <title>Closed Genome Sequence of Octadecabacter temperatus SB1, the First Mesophilic Species of the Genus Octadecabacter.</title>
        <authorList>
            <person name="Voget S."/>
            <person name="Billerbeck S."/>
            <person name="Simon M."/>
            <person name="Daniel R."/>
        </authorList>
    </citation>
    <scope>NUCLEOTIDE SEQUENCE [LARGE SCALE GENOMIC DNA]</scope>
    <source>
        <strain evidence="6 7">SB1</strain>
    </source>
</reference>
<dbReference type="InterPro" id="IPR006656">
    <property type="entry name" value="Mopterin_OxRdtase"/>
</dbReference>
<evidence type="ECO:0000256" key="3">
    <source>
        <dbReference type="ARBA" id="ARBA00022505"/>
    </source>
</evidence>
<dbReference type="GO" id="GO:0030288">
    <property type="term" value="C:outer membrane-bounded periplasmic space"/>
    <property type="evidence" value="ECO:0007669"/>
    <property type="project" value="TreeGrafter"/>
</dbReference>
<dbReference type="PANTHER" id="PTHR43742:SF10">
    <property type="entry name" value="TRIMETHYLAMINE-N-OXIDE REDUCTASE 2"/>
    <property type="match status" value="1"/>
</dbReference>
<dbReference type="KEGG" id="otm:OSB_15840"/>
<organism evidence="6 7">
    <name type="scientific">Octadecabacter temperatus</name>
    <dbReference type="NCBI Taxonomy" id="1458307"/>
    <lineage>
        <taxon>Bacteria</taxon>
        <taxon>Pseudomonadati</taxon>
        <taxon>Pseudomonadota</taxon>
        <taxon>Alphaproteobacteria</taxon>
        <taxon>Rhodobacterales</taxon>
        <taxon>Roseobacteraceae</taxon>
        <taxon>Octadecabacter</taxon>
    </lineage>
</organism>
<comment type="similarity">
    <text evidence="2">Belongs to the prokaryotic molybdopterin-containing oxidoreductase family.</text>
</comment>
<dbReference type="InterPro" id="IPR050612">
    <property type="entry name" value="Prok_Mopterin_Oxidored"/>
</dbReference>
<evidence type="ECO:0000256" key="5">
    <source>
        <dbReference type="ARBA" id="ARBA00023002"/>
    </source>
</evidence>
<evidence type="ECO:0000313" key="7">
    <source>
        <dbReference type="Proteomes" id="UP000067444"/>
    </source>
</evidence>
<evidence type="ECO:0000256" key="2">
    <source>
        <dbReference type="ARBA" id="ARBA00010312"/>
    </source>
</evidence>
<gene>
    <name evidence="6" type="primary">dmsA</name>
    <name evidence="6" type="ORF">OSB_15840</name>
</gene>
<dbReference type="SUPFAM" id="SSF53706">
    <property type="entry name" value="Formate dehydrogenase/DMSO reductase, domains 1-3"/>
    <property type="match status" value="1"/>
</dbReference>
<dbReference type="EMBL" id="CP012160">
    <property type="protein sequence ID" value="AKS46134.1"/>
    <property type="molecule type" value="Genomic_DNA"/>
</dbReference>
<dbReference type="Gene3D" id="3.40.50.740">
    <property type="match status" value="1"/>
</dbReference>
<evidence type="ECO:0000256" key="4">
    <source>
        <dbReference type="ARBA" id="ARBA00022723"/>
    </source>
</evidence>
<dbReference type="SUPFAM" id="SSF50692">
    <property type="entry name" value="ADC-like"/>
    <property type="match status" value="1"/>
</dbReference>